<comment type="caution">
    <text evidence="2">The sequence shown here is derived from an EMBL/GenBank/DDBJ whole genome shotgun (WGS) entry which is preliminary data.</text>
</comment>
<proteinExistence type="predicted"/>
<organism evidence="2 3">
    <name type="scientific">Methylobacterium bullatum</name>
    <dbReference type="NCBI Taxonomy" id="570505"/>
    <lineage>
        <taxon>Bacteria</taxon>
        <taxon>Pseudomonadati</taxon>
        <taxon>Pseudomonadota</taxon>
        <taxon>Alphaproteobacteria</taxon>
        <taxon>Hyphomicrobiales</taxon>
        <taxon>Methylobacteriaceae</taxon>
        <taxon>Methylobacterium</taxon>
    </lineage>
</organism>
<name>A0AAV4ZB86_9HYPH</name>
<dbReference type="EMBL" id="BPQF01000019">
    <property type="protein sequence ID" value="GJD41328.1"/>
    <property type="molecule type" value="Genomic_DNA"/>
</dbReference>
<reference evidence="2" key="2">
    <citation type="submission" date="2021-08" db="EMBL/GenBank/DDBJ databases">
        <authorList>
            <person name="Tani A."/>
            <person name="Ola A."/>
            <person name="Ogura Y."/>
            <person name="Katsura K."/>
            <person name="Hayashi T."/>
        </authorList>
    </citation>
    <scope>NUCLEOTIDE SEQUENCE</scope>
    <source>
        <strain evidence="2">DSM 21893</strain>
    </source>
</reference>
<accession>A0AAV4ZB86</accession>
<feature type="region of interest" description="Disordered" evidence="1">
    <location>
        <begin position="66"/>
        <end position="86"/>
    </location>
</feature>
<sequence>MSETIAEQIVRLLDAIANKYDGLRYVEPLVEQASHRYGELKSQGRDFGTSSRIARSEAVAALINRGGHLPPAPEFDDAGEVAPPSA</sequence>
<evidence type="ECO:0000313" key="2">
    <source>
        <dbReference type="EMBL" id="GJD41328.1"/>
    </source>
</evidence>
<gene>
    <name evidence="2" type="ORF">OICFNHDK_3811</name>
</gene>
<evidence type="ECO:0000313" key="3">
    <source>
        <dbReference type="Proteomes" id="UP001055307"/>
    </source>
</evidence>
<dbReference type="RefSeq" id="WP_192215647.1">
    <property type="nucleotide sequence ID" value="NZ_BPQF01000019.1"/>
</dbReference>
<dbReference type="Proteomes" id="UP001055307">
    <property type="component" value="Unassembled WGS sequence"/>
</dbReference>
<keyword evidence="3" id="KW-1185">Reference proteome</keyword>
<evidence type="ECO:0000256" key="1">
    <source>
        <dbReference type="SAM" id="MobiDB-lite"/>
    </source>
</evidence>
<dbReference type="AlphaFoldDB" id="A0AAV4ZB86"/>
<protein>
    <submittedName>
        <fullName evidence="2">Uncharacterized protein</fullName>
    </submittedName>
</protein>
<reference evidence="2" key="1">
    <citation type="journal article" date="2016" name="Front. Microbiol.">
        <title>Genome Sequence of the Piezophilic, Mesophilic Sulfate-Reducing Bacterium Desulfovibrio indicus J2T.</title>
        <authorList>
            <person name="Cao J."/>
            <person name="Maignien L."/>
            <person name="Shao Z."/>
            <person name="Alain K."/>
            <person name="Jebbar M."/>
        </authorList>
    </citation>
    <scope>NUCLEOTIDE SEQUENCE</scope>
    <source>
        <strain evidence="2">DSM 21893</strain>
    </source>
</reference>